<feature type="binding site" evidence="11">
    <location>
        <position position="317"/>
    </location>
    <ligand>
        <name>FAD</name>
        <dbReference type="ChEBI" id="CHEBI:57692"/>
    </ligand>
</feature>
<dbReference type="Pfam" id="PF07992">
    <property type="entry name" value="Pyr_redox_2"/>
    <property type="match status" value="1"/>
</dbReference>
<evidence type="ECO:0000256" key="13">
    <source>
        <dbReference type="RuleBase" id="RU003692"/>
    </source>
</evidence>
<feature type="active site" description="Proton acceptor" evidence="10">
    <location>
        <position position="449"/>
    </location>
</feature>
<keyword evidence="4 11" id="KW-0274">FAD</keyword>
<evidence type="ECO:0000259" key="14">
    <source>
        <dbReference type="Pfam" id="PF02852"/>
    </source>
</evidence>
<evidence type="ECO:0000256" key="10">
    <source>
        <dbReference type="PIRSR" id="PIRSR000350-2"/>
    </source>
</evidence>
<dbReference type="NCBIfam" id="TIGR01350">
    <property type="entry name" value="lipoamide_DH"/>
    <property type="match status" value="1"/>
</dbReference>
<keyword evidence="3 13" id="KW-0285">Flavoprotein</keyword>
<feature type="binding site" evidence="11">
    <location>
        <position position="211"/>
    </location>
    <ligand>
        <name>NAD(+)</name>
        <dbReference type="ChEBI" id="CHEBI:57540"/>
    </ligand>
</feature>
<dbReference type="EMBL" id="DSLG01000004">
    <property type="protein sequence ID" value="HEA87178.1"/>
    <property type="molecule type" value="Genomic_DNA"/>
</dbReference>
<dbReference type="GO" id="GO:0006103">
    <property type="term" value="P:2-oxoglutarate metabolic process"/>
    <property type="evidence" value="ECO:0007669"/>
    <property type="project" value="TreeGrafter"/>
</dbReference>
<name>A0A7C1NE28_UNCW3</name>
<dbReference type="SUPFAM" id="SSF55424">
    <property type="entry name" value="FAD/NAD-linked reductases, dimerisation (C-terminal) domain"/>
    <property type="match status" value="1"/>
</dbReference>
<protein>
    <recommendedName>
        <fullName evidence="2 13">Dihydrolipoyl dehydrogenase</fullName>
        <ecNumber evidence="2 13">1.8.1.4</ecNumber>
    </recommendedName>
</protein>
<dbReference type="GO" id="GO:0050660">
    <property type="term" value="F:flavin adenine dinucleotide binding"/>
    <property type="evidence" value="ECO:0007669"/>
    <property type="project" value="InterPro"/>
</dbReference>
<dbReference type="InterPro" id="IPR001100">
    <property type="entry name" value="Pyr_nuc-diS_OxRdtase"/>
</dbReference>
<organism evidence="16">
    <name type="scientific">candidate division WOR-3 bacterium</name>
    <dbReference type="NCBI Taxonomy" id="2052148"/>
    <lineage>
        <taxon>Bacteria</taxon>
        <taxon>Bacteria division WOR-3</taxon>
    </lineage>
</organism>
<evidence type="ECO:0000256" key="1">
    <source>
        <dbReference type="ARBA" id="ARBA00007532"/>
    </source>
</evidence>
<evidence type="ECO:0000313" key="17">
    <source>
        <dbReference type="EMBL" id="HFJ54152.1"/>
    </source>
</evidence>
<comment type="catalytic activity">
    <reaction evidence="9 13">
        <text>N(6)-[(R)-dihydrolipoyl]-L-lysyl-[protein] + NAD(+) = N(6)-[(R)-lipoyl]-L-lysyl-[protein] + NADH + H(+)</text>
        <dbReference type="Rhea" id="RHEA:15045"/>
        <dbReference type="Rhea" id="RHEA-COMP:10474"/>
        <dbReference type="Rhea" id="RHEA-COMP:10475"/>
        <dbReference type="ChEBI" id="CHEBI:15378"/>
        <dbReference type="ChEBI" id="CHEBI:57540"/>
        <dbReference type="ChEBI" id="CHEBI:57945"/>
        <dbReference type="ChEBI" id="CHEBI:83099"/>
        <dbReference type="ChEBI" id="CHEBI:83100"/>
        <dbReference type="EC" id="1.8.1.4"/>
    </reaction>
</comment>
<comment type="miscellaneous">
    <text evidence="13">The active site is a redox-active disulfide bond.</text>
</comment>
<dbReference type="InterPro" id="IPR050151">
    <property type="entry name" value="Class-I_Pyr_Nuc-Dis_Oxidored"/>
</dbReference>
<keyword evidence="7" id="KW-1015">Disulfide bond</keyword>
<dbReference type="FunFam" id="3.30.390.30:FF:000001">
    <property type="entry name" value="Dihydrolipoyl dehydrogenase"/>
    <property type="match status" value="1"/>
</dbReference>
<comment type="similarity">
    <text evidence="1 13">Belongs to the class-I pyridine nucleotide-disulfide oxidoreductase family.</text>
</comment>
<feature type="binding site" evidence="11">
    <location>
        <begin position="188"/>
        <end position="195"/>
    </location>
    <ligand>
        <name>NAD(+)</name>
        <dbReference type="ChEBI" id="CHEBI:57540"/>
    </ligand>
</feature>
<evidence type="ECO:0000256" key="5">
    <source>
        <dbReference type="ARBA" id="ARBA00023002"/>
    </source>
</evidence>
<dbReference type="PANTHER" id="PTHR22912">
    <property type="entry name" value="DISULFIDE OXIDOREDUCTASE"/>
    <property type="match status" value="1"/>
</dbReference>
<evidence type="ECO:0000256" key="9">
    <source>
        <dbReference type="ARBA" id="ARBA00049187"/>
    </source>
</evidence>
<reference evidence="16" key="1">
    <citation type="journal article" date="2020" name="mSystems">
        <title>Genome- and Community-Level Interaction Insights into Carbon Utilization and Element Cycling Functions of Hydrothermarchaeota in Hydrothermal Sediment.</title>
        <authorList>
            <person name="Zhou Z."/>
            <person name="Liu Y."/>
            <person name="Xu W."/>
            <person name="Pan J."/>
            <person name="Luo Z.H."/>
            <person name="Li M."/>
        </authorList>
    </citation>
    <scope>NUCLEOTIDE SEQUENCE [LARGE SCALE GENOMIC DNA]</scope>
    <source>
        <strain evidence="16">SpSt-265</strain>
        <strain evidence="17">SpSt-465</strain>
    </source>
</reference>
<proteinExistence type="inferred from homology"/>
<keyword evidence="5 13" id="KW-0560">Oxidoreductase</keyword>
<dbReference type="InterPro" id="IPR006258">
    <property type="entry name" value="Lipoamide_DH"/>
</dbReference>
<sequence length="473" mass="50312">MRVDQGDAVVNHRRADVVIVGAGPAGYVAAIRLAQQGKKVVVVERSRVGGVCLNRGCIPVKALLHAAGVIRNAAEARTMGINFDPPRIDLVSLGSWKNRIVERLARGIEFLLKSNGVELVRGTALLKDERTVEVGTEDGLEITAERIVIATGSEPAVLAGLEVNHRNIIDSNSALSLVELPKSMIIVGAGAVGLEFATIFSRFGVKVTVLEVCDQILPGTDRELAVMLQRQMEREGIEFRLGVKGLSCAEAEGGVSRVCWENGAGLAGERILVAVGRRPLSGDIGLERLGLELDERGFIRTDNHLQTGIEGIYAIGDVRGGPLLAHKAMYEGILLAEILAGARKPVRARAVPMVVYTDPEFASVGLTPAEAERQGLKVRVSRVPASAVGRSLTLGRAEGMCKMVADEKTGRILGASILAPQADVLIAEVTVAVELGLTAAELGRVIHPHPTMSELVFEAGEALLSRAVHILNR</sequence>
<dbReference type="PRINTS" id="PR00411">
    <property type="entry name" value="PNDRDTASEI"/>
</dbReference>
<evidence type="ECO:0000256" key="2">
    <source>
        <dbReference type="ARBA" id="ARBA00012608"/>
    </source>
</evidence>
<dbReference type="PROSITE" id="PS00076">
    <property type="entry name" value="PYRIDINE_REDOX_1"/>
    <property type="match status" value="1"/>
</dbReference>
<gene>
    <name evidence="16" type="primary">lpdA</name>
    <name evidence="16" type="ORF">ENP94_04115</name>
    <name evidence="17" type="ORF">ENS16_05630</name>
</gene>
<feature type="binding site" evidence="11">
    <location>
        <position position="276"/>
    </location>
    <ligand>
        <name>NAD(+)</name>
        <dbReference type="ChEBI" id="CHEBI:57540"/>
    </ligand>
</feature>
<dbReference type="PANTHER" id="PTHR22912:SF151">
    <property type="entry name" value="DIHYDROLIPOYL DEHYDROGENASE, MITOCHONDRIAL"/>
    <property type="match status" value="1"/>
</dbReference>
<feature type="binding site" evidence="11">
    <location>
        <position position="61"/>
    </location>
    <ligand>
        <name>FAD</name>
        <dbReference type="ChEBI" id="CHEBI:57692"/>
    </ligand>
</feature>
<feature type="domain" description="FAD/NAD(P)-binding" evidence="15">
    <location>
        <begin position="16"/>
        <end position="332"/>
    </location>
</feature>
<evidence type="ECO:0000256" key="11">
    <source>
        <dbReference type="PIRSR" id="PIRSR000350-3"/>
    </source>
</evidence>
<evidence type="ECO:0000259" key="15">
    <source>
        <dbReference type="Pfam" id="PF07992"/>
    </source>
</evidence>
<evidence type="ECO:0000256" key="3">
    <source>
        <dbReference type="ARBA" id="ARBA00022630"/>
    </source>
</evidence>
<dbReference type="Pfam" id="PF02852">
    <property type="entry name" value="Pyr_redox_dim"/>
    <property type="match status" value="1"/>
</dbReference>
<keyword evidence="6 11" id="KW-0520">NAD</keyword>
<dbReference type="EC" id="1.8.1.4" evidence="2 13"/>
<dbReference type="Gene3D" id="3.50.50.60">
    <property type="entry name" value="FAD/NAD(P)-binding domain"/>
    <property type="match status" value="2"/>
</dbReference>
<dbReference type="InterPro" id="IPR016156">
    <property type="entry name" value="FAD/NAD-linked_Rdtase_dimer_sf"/>
</dbReference>
<dbReference type="GO" id="GO:0005737">
    <property type="term" value="C:cytoplasm"/>
    <property type="evidence" value="ECO:0007669"/>
    <property type="project" value="UniProtKB-ARBA"/>
</dbReference>
<dbReference type="InterPro" id="IPR023753">
    <property type="entry name" value="FAD/NAD-binding_dom"/>
</dbReference>
<keyword evidence="11" id="KW-0547">Nucleotide-binding</keyword>
<dbReference type="InterPro" id="IPR012999">
    <property type="entry name" value="Pyr_OxRdtase_I_AS"/>
</dbReference>
<dbReference type="AlphaFoldDB" id="A0A7C1NE28"/>
<dbReference type="PIRSF" id="PIRSF000350">
    <property type="entry name" value="Mercury_reductase_MerA"/>
    <property type="match status" value="1"/>
</dbReference>
<dbReference type="PRINTS" id="PR00368">
    <property type="entry name" value="FADPNR"/>
</dbReference>
<evidence type="ECO:0000256" key="12">
    <source>
        <dbReference type="PIRSR" id="PIRSR000350-4"/>
    </source>
</evidence>
<dbReference type="GO" id="GO:0004148">
    <property type="term" value="F:dihydrolipoyl dehydrogenase (NADH) activity"/>
    <property type="evidence" value="ECO:0007669"/>
    <property type="project" value="UniProtKB-EC"/>
</dbReference>
<evidence type="ECO:0000256" key="4">
    <source>
        <dbReference type="ARBA" id="ARBA00022827"/>
    </source>
</evidence>
<evidence type="ECO:0000256" key="6">
    <source>
        <dbReference type="ARBA" id="ARBA00023027"/>
    </source>
</evidence>
<dbReference type="EMBL" id="DSTU01000007">
    <property type="protein sequence ID" value="HFJ54152.1"/>
    <property type="molecule type" value="Genomic_DNA"/>
</dbReference>
<comment type="cofactor">
    <cofactor evidence="11 13">
        <name>FAD</name>
        <dbReference type="ChEBI" id="CHEBI:57692"/>
    </cofactor>
    <text evidence="11 13">Binds 1 FAD per subunit.</text>
</comment>
<dbReference type="InterPro" id="IPR036188">
    <property type="entry name" value="FAD/NAD-bd_sf"/>
</dbReference>
<keyword evidence="8 13" id="KW-0676">Redox-active center</keyword>
<dbReference type="Gene3D" id="3.30.390.30">
    <property type="match status" value="1"/>
</dbReference>
<dbReference type="SUPFAM" id="SSF51905">
    <property type="entry name" value="FAD/NAD(P)-binding domain"/>
    <property type="match status" value="1"/>
</dbReference>
<comment type="caution">
    <text evidence="16">The sequence shown here is derived from an EMBL/GenBank/DDBJ whole genome shotgun (WGS) entry which is preliminary data.</text>
</comment>
<feature type="domain" description="Pyridine nucleotide-disulphide oxidoreductase dimerisation" evidence="14">
    <location>
        <begin position="351"/>
        <end position="456"/>
    </location>
</feature>
<feature type="disulfide bond" description="Redox-active" evidence="12">
    <location>
        <begin position="52"/>
        <end position="57"/>
    </location>
</feature>
<dbReference type="InterPro" id="IPR004099">
    <property type="entry name" value="Pyr_nucl-diS_OxRdtase_dimer"/>
</dbReference>
<evidence type="ECO:0000256" key="8">
    <source>
        <dbReference type="ARBA" id="ARBA00023284"/>
    </source>
</evidence>
<evidence type="ECO:0000313" key="16">
    <source>
        <dbReference type="EMBL" id="HEA87178.1"/>
    </source>
</evidence>
<feature type="binding site" evidence="11">
    <location>
        <begin position="151"/>
        <end position="153"/>
    </location>
    <ligand>
        <name>FAD</name>
        <dbReference type="ChEBI" id="CHEBI:57692"/>
    </ligand>
</feature>
<evidence type="ECO:0000256" key="7">
    <source>
        <dbReference type="ARBA" id="ARBA00023157"/>
    </source>
</evidence>
<accession>A0A7C1NE28</accession>